<dbReference type="PROSITE" id="PS50005">
    <property type="entry name" value="TPR"/>
    <property type="match status" value="2"/>
</dbReference>
<sequence>MAGREKTALCRPLPLSHLKQQAESLTFSTSRRSLLLAFLVLLLSSVSLAQETEAAQAITAELRANQNAQALTDADKVLKASPSDCRILTLRGIALLRMGQQGEARASFDRALKFCPQSLPALEGAAQIDYAAHAPDAAALLERILAQRPDDPTTHAMLGALDFQHGNCAAAITHFAKSSALIEHSEEAQREYAACLFTEDQPQQAIELFQQLATQDASETNLVTLAYVQWKSKDNAAALRTLAALLASTDAGSRVYSLAAQIAEDSNDTPHAVQWLRTAILKDPHDPENYLLFATLSFNHASYQVGIDMVNTGIQQIPDSARLFLARGVLEVQLSKIDAAVSDFQKAHALDPKLSFAQDAMGMVHSQQHDAAGSLAIFRAQAAAHPGDPLLQYLYAEALSEQDQTSGEENLKLAIAAVKKSLELEPGYQSARDLYCKLLLQTENYNEVIHQAEIALKNDPTDQSALYQQMQAERRLGNKEAVTAMVARLNDLKQKEKAAQVRYQLSDTQPQNSTP</sequence>
<dbReference type="Proteomes" id="UP000290253">
    <property type="component" value="Unassembled WGS sequence"/>
</dbReference>
<dbReference type="PANTHER" id="PTHR44858:SF1">
    <property type="entry name" value="UDP-N-ACETYLGLUCOSAMINE--PEPTIDE N-ACETYLGLUCOSAMINYLTRANSFERASE SPINDLY-RELATED"/>
    <property type="match status" value="1"/>
</dbReference>
<name>A0A4Q1SF65_9BACT</name>
<dbReference type="SUPFAM" id="SSF48452">
    <property type="entry name" value="TPR-like"/>
    <property type="match status" value="2"/>
</dbReference>
<dbReference type="SMART" id="SM00028">
    <property type="entry name" value="TPR"/>
    <property type="match status" value="5"/>
</dbReference>
<comment type="caution">
    <text evidence="4">The sequence shown here is derived from an EMBL/GenBank/DDBJ whole genome shotgun (WGS) entry which is preliminary data.</text>
</comment>
<dbReference type="Pfam" id="PF13432">
    <property type="entry name" value="TPR_16"/>
    <property type="match status" value="1"/>
</dbReference>
<evidence type="ECO:0000313" key="5">
    <source>
        <dbReference type="Proteomes" id="UP000290253"/>
    </source>
</evidence>
<accession>A0A4Q1SF65</accession>
<dbReference type="GO" id="GO:0009279">
    <property type="term" value="C:cell outer membrane"/>
    <property type="evidence" value="ECO:0007669"/>
    <property type="project" value="TreeGrafter"/>
</dbReference>
<dbReference type="AlphaFoldDB" id="A0A4Q1SF65"/>
<dbReference type="PANTHER" id="PTHR44858">
    <property type="entry name" value="TETRATRICOPEPTIDE REPEAT PROTEIN 6"/>
    <property type="match status" value="1"/>
</dbReference>
<dbReference type="Pfam" id="PF14559">
    <property type="entry name" value="TPR_19"/>
    <property type="match status" value="1"/>
</dbReference>
<dbReference type="EMBL" id="SDMK01000002">
    <property type="protein sequence ID" value="RXS95538.1"/>
    <property type="molecule type" value="Genomic_DNA"/>
</dbReference>
<dbReference type="GO" id="GO:0046813">
    <property type="term" value="P:receptor-mediated virion attachment to host cell"/>
    <property type="evidence" value="ECO:0007669"/>
    <property type="project" value="TreeGrafter"/>
</dbReference>
<reference evidence="4 5" key="1">
    <citation type="journal article" date="2016" name="Int. J. Syst. Evol. Microbiol.">
        <title>Acidipila dinghuensis sp. nov., an acidobacterium isolated from forest soil.</title>
        <authorList>
            <person name="Jiang Y.W."/>
            <person name="Wang J."/>
            <person name="Chen M.H."/>
            <person name="Lv Y.Y."/>
            <person name="Qiu L.H."/>
        </authorList>
    </citation>
    <scope>NUCLEOTIDE SEQUENCE [LARGE SCALE GENOMIC DNA]</scope>
    <source>
        <strain evidence="4 5">DHOF10</strain>
    </source>
</reference>
<evidence type="ECO:0000256" key="3">
    <source>
        <dbReference type="PROSITE-ProRule" id="PRU00339"/>
    </source>
</evidence>
<evidence type="ECO:0000313" key="4">
    <source>
        <dbReference type="EMBL" id="RXS95538.1"/>
    </source>
</evidence>
<dbReference type="InterPro" id="IPR050498">
    <property type="entry name" value="Ycf3"/>
</dbReference>
<feature type="repeat" description="TPR" evidence="3">
    <location>
        <begin position="321"/>
        <end position="354"/>
    </location>
</feature>
<keyword evidence="5" id="KW-1185">Reference proteome</keyword>
<keyword evidence="1" id="KW-0677">Repeat</keyword>
<dbReference type="InterPro" id="IPR011990">
    <property type="entry name" value="TPR-like_helical_dom_sf"/>
</dbReference>
<dbReference type="InterPro" id="IPR019734">
    <property type="entry name" value="TPR_rpt"/>
</dbReference>
<organism evidence="4 5">
    <name type="scientific">Silvibacterium dinghuense</name>
    <dbReference type="NCBI Taxonomy" id="1560006"/>
    <lineage>
        <taxon>Bacteria</taxon>
        <taxon>Pseudomonadati</taxon>
        <taxon>Acidobacteriota</taxon>
        <taxon>Terriglobia</taxon>
        <taxon>Terriglobales</taxon>
        <taxon>Acidobacteriaceae</taxon>
        <taxon>Silvibacterium</taxon>
    </lineage>
</organism>
<dbReference type="Gene3D" id="1.25.40.10">
    <property type="entry name" value="Tetratricopeptide repeat domain"/>
    <property type="match status" value="4"/>
</dbReference>
<keyword evidence="2 3" id="KW-0802">TPR repeat</keyword>
<evidence type="ECO:0000256" key="1">
    <source>
        <dbReference type="ARBA" id="ARBA00022737"/>
    </source>
</evidence>
<gene>
    <name evidence="4" type="ORF">ESZ00_13280</name>
</gene>
<feature type="repeat" description="TPR" evidence="3">
    <location>
        <begin position="85"/>
        <end position="118"/>
    </location>
</feature>
<dbReference type="OrthoDB" id="112480at2"/>
<protein>
    <submittedName>
        <fullName evidence="4">Tetratricopeptide repeat protein</fullName>
    </submittedName>
</protein>
<proteinExistence type="predicted"/>
<evidence type="ECO:0000256" key="2">
    <source>
        <dbReference type="ARBA" id="ARBA00022803"/>
    </source>
</evidence>